<sequence>MERIPEIPFPPFDDAESKPVRSNGDLAHSESLNLSLSDSFVTAHDGSTICSDQFRSMTFDSFRSVSTDTFTTPPASETSRSRYAVRELPRSITITSSDDVPDDQTFRDSSDSQQTVKSAVLTNGKFASESFLSHSKSQNSMKSIKQRMSSGNLSSMSSCFRSNSEKLKDKGKGKEKVGTSKAKKGSRISLPLSKSLQHFFRDSQMMKTPGSNITTPSDRLNSTATTPDEKSDVTKKRTGGTKALLIQKVDGRYLFGRYQTCQTKNCLRYRIQLATSYYVLKYIRLSIGGNISQTMLAKNCDKAQHNVLIGLEL</sequence>
<feature type="region of interest" description="Disordered" evidence="1">
    <location>
        <begin position="206"/>
        <end position="236"/>
    </location>
</feature>
<name>V4AMA8_LOTGI</name>
<feature type="region of interest" description="Disordered" evidence="1">
    <location>
        <begin position="150"/>
        <end position="186"/>
    </location>
</feature>
<dbReference type="RefSeq" id="XP_009053439.1">
    <property type="nucleotide sequence ID" value="XM_009055191.1"/>
</dbReference>
<dbReference type="EMBL" id="KB201596">
    <property type="protein sequence ID" value="ESO95875.1"/>
    <property type="molecule type" value="Genomic_DNA"/>
</dbReference>
<evidence type="ECO:0000313" key="2">
    <source>
        <dbReference type="EMBL" id="ESO95875.1"/>
    </source>
</evidence>
<reference evidence="2 3" key="1">
    <citation type="journal article" date="2013" name="Nature">
        <title>Insights into bilaterian evolution from three spiralian genomes.</title>
        <authorList>
            <person name="Simakov O."/>
            <person name="Marletaz F."/>
            <person name="Cho S.J."/>
            <person name="Edsinger-Gonzales E."/>
            <person name="Havlak P."/>
            <person name="Hellsten U."/>
            <person name="Kuo D.H."/>
            <person name="Larsson T."/>
            <person name="Lv J."/>
            <person name="Arendt D."/>
            <person name="Savage R."/>
            <person name="Osoegawa K."/>
            <person name="de Jong P."/>
            <person name="Grimwood J."/>
            <person name="Chapman J.A."/>
            <person name="Shapiro H."/>
            <person name="Aerts A."/>
            <person name="Otillar R.P."/>
            <person name="Terry A.Y."/>
            <person name="Boore J.L."/>
            <person name="Grigoriev I.V."/>
            <person name="Lindberg D.R."/>
            <person name="Seaver E.C."/>
            <person name="Weisblat D.A."/>
            <person name="Putnam N.H."/>
            <person name="Rokhsar D.S."/>
        </authorList>
    </citation>
    <scope>NUCLEOTIDE SEQUENCE [LARGE SCALE GENOMIC DNA]</scope>
</reference>
<protein>
    <submittedName>
        <fullName evidence="2">Uncharacterized protein</fullName>
    </submittedName>
</protein>
<dbReference type="GeneID" id="20243005"/>
<dbReference type="OrthoDB" id="6157420at2759"/>
<dbReference type="CTD" id="20243005"/>
<dbReference type="KEGG" id="lgi:LOTGIDRAFT_175064"/>
<dbReference type="Proteomes" id="UP000030746">
    <property type="component" value="Unassembled WGS sequence"/>
</dbReference>
<feature type="compositionally biased region" description="Polar residues" evidence="1">
    <location>
        <begin position="206"/>
        <end position="226"/>
    </location>
</feature>
<feature type="region of interest" description="Disordered" evidence="1">
    <location>
        <begin position="92"/>
        <end position="115"/>
    </location>
</feature>
<dbReference type="AlphaFoldDB" id="V4AMA8"/>
<accession>V4AMA8</accession>
<dbReference type="HOGENOM" id="CLU_889308_0_0_1"/>
<feature type="compositionally biased region" description="Basic and acidic residues" evidence="1">
    <location>
        <begin position="163"/>
        <end position="178"/>
    </location>
</feature>
<dbReference type="OMA" id="EEIQCYM"/>
<proteinExistence type="predicted"/>
<evidence type="ECO:0000256" key="1">
    <source>
        <dbReference type="SAM" id="MobiDB-lite"/>
    </source>
</evidence>
<gene>
    <name evidence="2" type="ORF">LOTGIDRAFT_175064</name>
</gene>
<keyword evidence="3" id="KW-1185">Reference proteome</keyword>
<feature type="region of interest" description="Disordered" evidence="1">
    <location>
        <begin position="1"/>
        <end position="26"/>
    </location>
</feature>
<organism evidence="2 3">
    <name type="scientific">Lottia gigantea</name>
    <name type="common">Giant owl limpet</name>
    <dbReference type="NCBI Taxonomy" id="225164"/>
    <lineage>
        <taxon>Eukaryota</taxon>
        <taxon>Metazoa</taxon>
        <taxon>Spiralia</taxon>
        <taxon>Lophotrochozoa</taxon>
        <taxon>Mollusca</taxon>
        <taxon>Gastropoda</taxon>
        <taxon>Patellogastropoda</taxon>
        <taxon>Lottioidea</taxon>
        <taxon>Lottiidae</taxon>
        <taxon>Lottia</taxon>
    </lineage>
</organism>
<evidence type="ECO:0000313" key="3">
    <source>
        <dbReference type="Proteomes" id="UP000030746"/>
    </source>
</evidence>